<dbReference type="GO" id="GO:0004400">
    <property type="term" value="F:histidinol-phosphate transaminase activity"/>
    <property type="evidence" value="ECO:0007669"/>
    <property type="project" value="UniProtKB-UniRule"/>
</dbReference>
<dbReference type="AlphaFoldDB" id="A0A5M8P3N3"/>
<dbReference type="HAMAP" id="MF_01023">
    <property type="entry name" value="HisC_aminotrans_2"/>
    <property type="match status" value="1"/>
</dbReference>
<dbReference type="InterPro" id="IPR001917">
    <property type="entry name" value="Aminotrans_II_pyridoxalP_BS"/>
</dbReference>
<dbReference type="EC" id="2.6.1.9" evidence="12"/>
<dbReference type="PANTHER" id="PTHR42885:SF2">
    <property type="entry name" value="HISTIDINOL-PHOSPHATE AMINOTRANSFERASE"/>
    <property type="match status" value="1"/>
</dbReference>
<dbReference type="PANTHER" id="PTHR42885">
    <property type="entry name" value="HISTIDINOL-PHOSPHATE AMINOTRANSFERASE-RELATED"/>
    <property type="match status" value="1"/>
</dbReference>
<dbReference type="Gene3D" id="3.90.1150.10">
    <property type="entry name" value="Aspartate Aminotransferase, domain 1"/>
    <property type="match status" value="1"/>
</dbReference>
<dbReference type="InterPro" id="IPR004839">
    <property type="entry name" value="Aminotransferase_I/II_large"/>
</dbReference>
<comment type="pathway">
    <text evidence="3">Lipid metabolism.</text>
</comment>
<keyword evidence="10 12" id="KW-0368">Histidine biosynthesis</keyword>
<dbReference type="InterPro" id="IPR005861">
    <property type="entry name" value="HisP_aminotrans"/>
</dbReference>
<evidence type="ECO:0000256" key="3">
    <source>
        <dbReference type="ARBA" id="ARBA00005189"/>
    </source>
</evidence>
<evidence type="ECO:0000256" key="2">
    <source>
        <dbReference type="ARBA" id="ARBA00005011"/>
    </source>
</evidence>
<dbReference type="Gene3D" id="3.40.640.10">
    <property type="entry name" value="Type I PLP-dependent aspartate aminotransferase-like (Major domain)"/>
    <property type="match status" value="1"/>
</dbReference>
<feature type="modified residue" description="N6-(pyridoxal phosphate)lysine" evidence="12">
    <location>
        <position position="204"/>
    </location>
</feature>
<evidence type="ECO:0000256" key="8">
    <source>
        <dbReference type="ARBA" id="ARBA00022679"/>
    </source>
</evidence>
<dbReference type="PROSITE" id="PS00599">
    <property type="entry name" value="AA_TRANSFER_CLASS_2"/>
    <property type="match status" value="1"/>
</dbReference>
<dbReference type="NCBIfam" id="TIGR01141">
    <property type="entry name" value="hisC"/>
    <property type="match status" value="1"/>
</dbReference>
<evidence type="ECO:0000256" key="1">
    <source>
        <dbReference type="ARBA" id="ARBA00001933"/>
    </source>
</evidence>
<reference evidence="14 15" key="1">
    <citation type="submission" date="2019-03" db="EMBL/GenBank/DDBJ databases">
        <title>Single cell metagenomics reveals metabolic interactions within the superorganism composed of flagellate Streblomastix strix and complex community of Bacteroidetes bacteria on its surface.</title>
        <authorList>
            <person name="Treitli S.C."/>
            <person name="Kolisko M."/>
            <person name="Husnik F."/>
            <person name="Keeling P."/>
            <person name="Hampl V."/>
        </authorList>
    </citation>
    <scope>NUCLEOTIDE SEQUENCE [LARGE SCALE GENOMIC DNA]</scope>
    <source>
        <strain evidence="14">St1</strain>
    </source>
</reference>
<name>A0A5M8P3N3_9BACT</name>
<accession>A0A5M8P3N3</accession>
<keyword evidence="9 12" id="KW-0663">Pyridoxal phosphate</keyword>
<evidence type="ECO:0000313" key="14">
    <source>
        <dbReference type="EMBL" id="KAA6302952.1"/>
    </source>
</evidence>
<proteinExistence type="inferred from homology"/>
<comment type="caution">
    <text evidence="14">The sequence shown here is derived from an EMBL/GenBank/DDBJ whole genome shotgun (WGS) entry which is preliminary data.</text>
</comment>
<comment type="similarity">
    <text evidence="4 12">Belongs to the class-II pyridoxal-phosphate-dependent aminotransferase family. Histidinol-phosphate aminotransferase subfamily.</text>
</comment>
<dbReference type="GO" id="GO:0030170">
    <property type="term" value="F:pyridoxal phosphate binding"/>
    <property type="evidence" value="ECO:0007669"/>
    <property type="project" value="InterPro"/>
</dbReference>
<evidence type="ECO:0000256" key="5">
    <source>
        <dbReference type="ARBA" id="ARBA00011738"/>
    </source>
</evidence>
<dbReference type="Pfam" id="PF00155">
    <property type="entry name" value="Aminotran_1_2"/>
    <property type="match status" value="1"/>
</dbReference>
<dbReference type="SUPFAM" id="SSF53383">
    <property type="entry name" value="PLP-dependent transferases"/>
    <property type="match status" value="1"/>
</dbReference>
<evidence type="ECO:0000256" key="11">
    <source>
        <dbReference type="ARBA" id="ARBA00047481"/>
    </source>
</evidence>
<keyword evidence="6 12" id="KW-0032">Aminotransferase</keyword>
<evidence type="ECO:0000259" key="13">
    <source>
        <dbReference type="Pfam" id="PF00155"/>
    </source>
</evidence>
<dbReference type="EMBL" id="SNRX01000004">
    <property type="protein sequence ID" value="KAA6302952.1"/>
    <property type="molecule type" value="Genomic_DNA"/>
</dbReference>
<keyword evidence="7 12" id="KW-0028">Amino-acid biosynthesis</keyword>
<evidence type="ECO:0000256" key="10">
    <source>
        <dbReference type="ARBA" id="ARBA00023102"/>
    </source>
</evidence>
<evidence type="ECO:0000256" key="6">
    <source>
        <dbReference type="ARBA" id="ARBA00022576"/>
    </source>
</evidence>
<evidence type="ECO:0000256" key="12">
    <source>
        <dbReference type="HAMAP-Rule" id="MF_01023"/>
    </source>
</evidence>
<dbReference type="CDD" id="cd00609">
    <property type="entry name" value="AAT_like"/>
    <property type="match status" value="1"/>
</dbReference>
<comment type="subunit">
    <text evidence="5 12">Homodimer.</text>
</comment>
<dbReference type="InterPro" id="IPR015422">
    <property type="entry name" value="PyrdxlP-dep_Trfase_small"/>
</dbReference>
<gene>
    <name evidence="12" type="primary">hisC</name>
    <name evidence="14" type="ORF">EZS26_000847</name>
</gene>
<dbReference type="UniPathway" id="UPA00031">
    <property type="reaction ID" value="UER00012"/>
</dbReference>
<evidence type="ECO:0000256" key="4">
    <source>
        <dbReference type="ARBA" id="ARBA00007970"/>
    </source>
</evidence>
<keyword evidence="8 12" id="KW-0808">Transferase</keyword>
<evidence type="ECO:0000313" key="15">
    <source>
        <dbReference type="Proteomes" id="UP000324575"/>
    </source>
</evidence>
<protein>
    <recommendedName>
        <fullName evidence="12">Histidinol-phosphate aminotransferase</fullName>
        <ecNumber evidence="12">2.6.1.9</ecNumber>
    </recommendedName>
    <alternativeName>
        <fullName evidence="12">Imidazole acetol-phosphate transaminase</fullName>
    </alternativeName>
</protein>
<evidence type="ECO:0000256" key="9">
    <source>
        <dbReference type="ARBA" id="ARBA00022898"/>
    </source>
</evidence>
<dbReference type="GO" id="GO:0000105">
    <property type="term" value="P:L-histidine biosynthetic process"/>
    <property type="evidence" value="ECO:0007669"/>
    <property type="project" value="UniProtKB-UniRule"/>
</dbReference>
<organism evidence="14 15">
    <name type="scientific">Candidatus Ordinivivax streblomastigis</name>
    <dbReference type="NCBI Taxonomy" id="2540710"/>
    <lineage>
        <taxon>Bacteria</taxon>
        <taxon>Pseudomonadati</taxon>
        <taxon>Bacteroidota</taxon>
        <taxon>Bacteroidia</taxon>
        <taxon>Bacteroidales</taxon>
        <taxon>Candidatus Ordinivivax</taxon>
    </lineage>
</organism>
<sequence length="343" mass="38647">MNIEKIIRPNILQLSPYSCARDEFKGEASVYLDANESPYNNPYNRYPDPLQLALKEKIAKIKSVRSSQIMIGNGSDEPIDLVYRIFCEPQQDNVVAIDPSYGMYQVSADINHVEYRKVLLNSDFSMDAGRLLQAADAHTKVIFLCSPNNPSGNLMQRTEIVHILHNFQGIVVMDEAYIDFSSEPSWLEELDHYPNLIVLQTFSKAWGLASVRCGLAFASEAIMAFFNKVKYPYNINLLTQNFVNARLDKEDDKNAWVKAILAERQPLADALNTLDVVEEVYPSDANFLLVRVKDANGIYSDLVSQGVIVRNRNRISLCGNCLRITVGTKEENQALINAITDIS</sequence>
<evidence type="ECO:0000256" key="7">
    <source>
        <dbReference type="ARBA" id="ARBA00022605"/>
    </source>
</evidence>
<comment type="cofactor">
    <cofactor evidence="1 12">
        <name>pyridoxal 5'-phosphate</name>
        <dbReference type="ChEBI" id="CHEBI:597326"/>
    </cofactor>
</comment>
<comment type="pathway">
    <text evidence="2 12">Amino-acid biosynthesis; L-histidine biosynthesis; L-histidine from 5-phospho-alpha-D-ribose 1-diphosphate: step 7/9.</text>
</comment>
<dbReference type="InterPro" id="IPR015421">
    <property type="entry name" value="PyrdxlP-dep_Trfase_major"/>
</dbReference>
<feature type="domain" description="Aminotransferase class I/classII large" evidence="13">
    <location>
        <begin position="40"/>
        <end position="339"/>
    </location>
</feature>
<dbReference type="Proteomes" id="UP000324575">
    <property type="component" value="Unassembled WGS sequence"/>
</dbReference>
<dbReference type="InterPro" id="IPR015424">
    <property type="entry name" value="PyrdxlP-dep_Trfase"/>
</dbReference>
<comment type="catalytic activity">
    <reaction evidence="11 12">
        <text>L-histidinol phosphate + 2-oxoglutarate = 3-(imidazol-4-yl)-2-oxopropyl phosphate + L-glutamate</text>
        <dbReference type="Rhea" id="RHEA:23744"/>
        <dbReference type="ChEBI" id="CHEBI:16810"/>
        <dbReference type="ChEBI" id="CHEBI:29985"/>
        <dbReference type="ChEBI" id="CHEBI:57766"/>
        <dbReference type="ChEBI" id="CHEBI:57980"/>
        <dbReference type="EC" id="2.6.1.9"/>
    </reaction>
</comment>